<accession>A0A402CDM6</accession>
<dbReference type="AlphaFoldDB" id="A0A402CDM6"/>
<sequence length="47" mass="4834">MGTTTPVSDKALSQVGQVAVIGPDSVMTVMPSVTSGKIETQVTATRR</sequence>
<gene>
    <name evidence="1" type="ORF">Rhow_005356</name>
</gene>
<dbReference type="EMBL" id="BHYM01000046">
    <property type="protein sequence ID" value="GCE41697.1"/>
    <property type="molecule type" value="Genomic_DNA"/>
</dbReference>
<evidence type="ECO:0000313" key="2">
    <source>
        <dbReference type="Proteomes" id="UP000287519"/>
    </source>
</evidence>
<comment type="caution">
    <text evidence="1">The sequence shown here is derived from an EMBL/GenBank/DDBJ whole genome shotgun (WGS) entry which is preliminary data.</text>
</comment>
<keyword evidence="2" id="KW-1185">Reference proteome</keyword>
<dbReference type="Proteomes" id="UP000287519">
    <property type="component" value="Unassembled WGS sequence"/>
</dbReference>
<proteinExistence type="predicted"/>
<reference evidence="1 2" key="1">
    <citation type="submission" date="2018-11" db="EMBL/GenBank/DDBJ databases">
        <title>Microbial catabolism of amino acid.</title>
        <authorList>
            <person name="Hibi M."/>
            <person name="Ogawa J."/>
        </authorList>
    </citation>
    <scope>NUCLEOTIDE SEQUENCE [LARGE SCALE GENOMIC DNA]</scope>
    <source>
        <strain evidence="1 2">C31-06</strain>
    </source>
</reference>
<name>A0A402CDM6_RHOWR</name>
<protein>
    <submittedName>
        <fullName evidence="1">Uncharacterized protein</fullName>
    </submittedName>
</protein>
<organism evidence="1 2">
    <name type="scientific">Rhodococcus wratislaviensis</name>
    <name type="common">Tsukamurella wratislaviensis</name>
    <dbReference type="NCBI Taxonomy" id="44752"/>
    <lineage>
        <taxon>Bacteria</taxon>
        <taxon>Bacillati</taxon>
        <taxon>Actinomycetota</taxon>
        <taxon>Actinomycetes</taxon>
        <taxon>Mycobacteriales</taxon>
        <taxon>Nocardiaceae</taxon>
        <taxon>Rhodococcus</taxon>
    </lineage>
</organism>
<evidence type="ECO:0000313" key="1">
    <source>
        <dbReference type="EMBL" id="GCE41697.1"/>
    </source>
</evidence>